<evidence type="ECO:0000313" key="2">
    <source>
        <dbReference type="Proteomes" id="UP000305401"/>
    </source>
</evidence>
<protein>
    <submittedName>
        <fullName evidence="1">Uncharacterized protein</fullName>
    </submittedName>
</protein>
<dbReference type="Proteomes" id="UP000305401">
    <property type="component" value="Unassembled WGS sequence"/>
</dbReference>
<proteinExistence type="predicted"/>
<keyword evidence="2" id="KW-1185">Reference proteome</keyword>
<dbReference type="EMBL" id="SSTG01000042">
    <property type="protein sequence ID" value="THG52698.1"/>
    <property type="molecule type" value="Genomic_DNA"/>
</dbReference>
<accession>A0AC61S6L8</accession>
<name>A0AC61S6L8_9BACT</name>
<evidence type="ECO:0000313" key="1">
    <source>
        <dbReference type="EMBL" id="THG52698.1"/>
    </source>
</evidence>
<sequence length="661" mass="74052">MAKMNCLVLRFGRSVVISVWGLLLCMCGSSEQDRELARALYMAGDNRAELEHVLAHFKGDSLKLEAAKFLICNMPGHYSYADTAIVNRYSSGVGLILERMKGADSKAIAAAINRLAAKMRMDTLQIVSDVRVVTAGYLIRNIDEAFKRWRDTPWAQHLLFDEFCEYILPYKAAELQPLTEWHNDFYYYNAKYLADYAYSEDTRNSTYKAAQIFNYYLSLKFDPRFTHDVLNCRALSPSVAIRIPFGNCSSFSQSALSAFRSVGLPVVRDVSPVWAGGNGSHVWNSMLTNTGRLLPFVGITDKLEEQQMMNNRFTKVWRQTYAVNQELVRINREEKFVPAFFRNVFQKDVTDEYAKCRDMAFDLNGDDGYIYLAASDAAEWVPVDVAYIKAGHAEFRNVAPGAVYMVVRYGDDGTMRALTAPFVANRAGTPEYLLPGNVLHTVTLTRKYPVRESTWIYSRMLVGGAVEAADDEAFASARTVYEIPDASAETCEVAVADSIGPRRYWRFRSGHVTSLAPLAELAFYDRATGRRLTGRIIGTGGSWADDPEHTAEKAFDGDLLTSYSAPVGQGAWIGLDFGLPVEVGRVRYTSRGDGNCVEPGDEYELLYWADGAWQTVGKKRALGVGITFDNVPAGALYLLVDRTKGVEHRIFTYADGRQHFR</sequence>
<gene>
    <name evidence="1" type="ORF">E5990_04895</name>
</gene>
<organism evidence="1 2">
    <name type="scientific">Muribaculum caecicola</name>
    <dbReference type="NCBI Taxonomy" id="3038144"/>
    <lineage>
        <taxon>Bacteria</taxon>
        <taxon>Pseudomonadati</taxon>
        <taxon>Bacteroidota</taxon>
        <taxon>Bacteroidia</taxon>
        <taxon>Bacteroidales</taxon>
        <taxon>Muribaculaceae</taxon>
        <taxon>Muribaculum</taxon>
    </lineage>
</organism>
<reference evidence="1" key="1">
    <citation type="submission" date="2019-04" db="EMBL/GenBank/DDBJ databases">
        <title>Microbes associate with the intestines of laboratory mice.</title>
        <authorList>
            <person name="Navarre W."/>
            <person name="Wong E."/>
            <person name="Huang K.C."/>
            <person name="Tropini C."/>
            <person name="Ng K."/>
            <person name="Yu B."/>
        </authorList>
    </citation>
    <scope>NUCLEOTIDE SEQUENCE</scope>
    <source>
        <strain evidence="1">NM86_A22</strain>
    </source>
</reference>
<comment type="caution">
    <text evidence="1">The sequence shown here is derived from an EMBL/GenBank/DDBJ whole genome shotgun (WGS) entry which is preliminary data.</text>
</comment>